<proteinExistence type="predicted"/>
<dbReference type="Pfam" id="PF19343">
    <property type="entry name" value="HAM1_N"/>
    <property type="match status" value="2"/>
</dbReference>
<dbReference type="PANTHER" id="PTHR31138">
    <property type="entry name" value="CHROMOSOME 19, WHOLE GENOME SHOTGUN SEQUENCE"/>
    <property type="match status" value="1"/>
</dbReference>
<dbReference type="Gene3D" id="3.15.10.10">
    <property type="entry name" value="Bactericidal permeability-increasing protein, domain 1"/>
    <property type="match status" value="1"/>
</dbReference>
<dbReference type="Pfam" id="PF14613">
    <property type="entry name" value="HAM1_C"/>
    <property type="match status" value="1"/>
</dbReference>
<reference evidence="4" key="2">
    <citation type="journal article" date="2023" name="IMA Fungus">
        <title>Comparative genomic study of the Penicillium genus elucidates a diverse pangenome and 15 lateral gene transfer events.</title>
        <authorList>
            <person name="Petersen C."/>
            <person name="Sorensen T."/>
            <person name="Nielsen M.R."/>
            <person name="Sondergaard T.E."/>
            <person name="Sorensen J.L."/>
            <person name="Fitzpatrick D.A."/>
            <person name="Frisvad J.C."/>
            <person name="Nielsen K.L."/>
        </authorList>
    </citation>
    <scope>NUCLEOTIDE SEQUENCE</scope>
    <source>
        <strain evidence="4">IBT 34128</strain>
    </source>
</reference>
<dbReference type="PANTHER" id="PTHR31138:SF1">
    <property type="entry name" value="PDZ DOMAIN-CONTAINING PROTEIN"/>
    <property type="match status" value="1"/>
</dbReference>
<protein>
    <submittedName>
        <fullName evidence="4">Uncharacterized protein</fullName>
    </submittedName>
</protein>
<dbReference type="SUPFAM" id="SSF55394">
    <property type="entry name" value="Bactericidal permeability-increasing protein, BPI"/>
    <property type="match status" value="1"/>
</dbReference>
<feature type="compositionally biased region" description="Polar residues" evidence="1">
    <location>
        <begin position="739"/>
        <end position="749"/>
    </location>
</feature>
<feature type="compositionally biased region" description="Basic and acidic residues" evidence="1">
    <location>
        <begin position="186"/>
        <end position="201"/>
    </location>
</feature>
<dbReference type="RefSeq" id="XP_056508821.1">
    <property type="nucleotide sequence ID" value="XM_056658528.1"/>
</dbReference>
<accession>A0A9W9ERT7</accession>
<organism evidence="4 5">
    <name type="scientific">Penicillium alfredii</name>
    <dbReference type="NCBI Taxonomy" id="1506179"/>
    <lineage>
        <taxon>Eukaryota</taxon>
        <taxon>Fungi</taxon>
        <taxon>Dikarya</taxon>
        <taxon>Ascomycota</taxon>
        <taxon>Pezizomycotina</taxon>
        <taxon>Eurotiomycetes</taxon>
        <taxon>Eurotiomycetidae</taxon>
        <taxon>Eurotiales</taxon>
        <taxon>Aspergillaceae</taxon>
        <taxon>Penicillium</taxon>
    </lineage>
</organism>
<dbReference type="EMBL" id="JAPMSZ010000010">
    <property type="protein sequence ID" value="KAJ5086696.1"/>
    <property type="molecule type" value="Genomic_DNA"/>
</dbReference>
<feature type="region of interest" description="Disordered" evidence="1">
    <location>
        <begin position="736"/>
        <end position="756"/>
    </location>
</feature>
<dbReference type="OrthoDB" id="19394at2759"/>
<feature type="domain" description="HAM1-like N-terminal" evidence="3">
    <location>
        <begin position="3"/>
        <end position="216"/>
    </location>
</feature>
<evidence type="ECO:0000259" key="2">
    <source>
        <dbReference type="Pfam" id="PF14613"/>
    </source>
</evidence>
<dbReference type="AlphaFoldDB" id="A0A9W9ERT7"/>
<evidence type="ECO:0000256" key="1">
    <source>
        <dbReference type="SAM" id="MobiDB-lite"/>
    </source>
</evidence>
<keyword evidence="5" id="KW-1185">Reference proteome</keyword>
<name>A0A9W9ERT7_9EURO</name>
<gene>
    <name evidence="4" type="ORF">NUU61_008003</name>
</gene>
<dbReference type="GO" id="GO:0008289">
    <property type="term" value="F:lipid binding"/>
    <property type="evidence" value="ECO:0007669"/>
    <property type="project" value="InterPro"/>
</dbReference>
<reference evidence="4" key="1">
    <citation type="submission" date="2022-11" db="EMBL/GenBank/DDBJ databases">
        <authorList>
            <person name="Petersen C."/>
        </authorList>
    </citation>
    <scope>NUCLEOTIDE SEQUENCE</scope>
    <source>
        <strain evidence="4">IBT 34128</strain>
    </source>
</reference>
<evidence type="ECO:0000259" key="3">
    <source>
        <dbReference type="Pfam" id="PF19343"/>
    </source>
</evidence>
<evidence type="ECO:0000313" key="5">
    <source>
        <dbReference type="Proteomes" id="UP001141434"/>
    </source>
</evidence>
<evidence type="ECO:0000313" key="4">
    <source>
        <dbReference type="EMBL" id="KAJ5086696.1"/>
    </source>
</evidence>
<feature type="domain" description="HAM1-like N-terminal" evidence="3">
    <location>
        <begin position="221"/>
        <end position="573"/>
    </location>
</feature>
<feature type="compositionally biased region" description="Low complexity" evidence="1">
    <location>
        <begin position="210"/>
        <end position="222"/>
    </location>
</feature>
<dbReference type="InterPro" id="IPR017943">
    <property type="entry name" value="Bactericidal_perm-incr_a/b_dom"/>
</dbReference>
<dbReference type="InterPro" id="IPR027842">
    <property type="entry name" value="HAM1-like_C"/>
</dbReference>
<dbReference type="Proteomes" id="UP001141434">
    <property type="component" value="Unassembled WGS sequence"/>
</dbReference>
<comment type="caution">
    <text evidence="4">The sequence shown here is derived from an EMBL/GenBank/DDBJ whole genome shotgun (WGS) entry which is preliminary data.</text>
</comment>
<sequence length="824" mass="91337">MANVNRPTDSKQKEKDINQKLQWFGMYHAFKNSRLPSNKQCDVALNSALKSQTLSSPPKELSDEGKALVGDLRHVIEQAKKLLLTKNEGELLQDFIWQAQQITTGDAKKPDVPVGKEDGKQDGNKALEGLKTLGTLLITNGEFRKILSDATILVRDIGADASQKAANQVRPSEEQLAQIDQAAEENVWHEKPKVSKEDLKSRIKKKSDKSSNASASIAENASQTPSEKSRTRALADKTKDYLAEKVPKERRDQTIWRLKKMVIEIQGHADYQQAIETLLSLAEKYAGHAKTTTQQGGGAVSDFRATDSVKSVETDLRTLIERFANSTSLDDFFESLNAIYHDAEKDPELRGWFKNIDALIRKSLREQGFIMEEECNRQWVELYDKGQYLLRDRYKGHTDRIVNEIKFLADQFDKDPQNKALAESVQKLFKDLGRDAGGKVVFKKHLLKDLRDVIIPGIFENVRYIPIPRIEVSDPMVDVVVENLVIEGDNLLPNVVEFGSDNYFRWGRKKISSKRDNKIMISMSGIQADLRDVSYYIKKKQGFPSITDTGVMDIILGGEGFGFKIAASTASKGDKQHFVKLDKVSVSIKQMDIKLKKSKHKVLFATFKPLLNRVVRPALQKVVEGQIREAFKNGDAFAHDIHTEAKRAQEAAREEPENAPSIFSRYADAVRARSQAQAKKAEGAVKRDTKVQTVMTLQDSIFPDVKLPGGVSTKATEYAELATKGERWESPIFSIGDATESSDIPSQGPVTRKTHSMGDANGATGVAEASGVSGATTAAQTNGTSKVAGYPSRGFSDEVDQAFVNDKTQNLGDGIKSGTNGTTA</sequence>
<feature type="region of interest" description="Disordered" evidence="1">
    <location>
        <begin position="183"/>
        <end position="235"/>
    </location>
</feature>
<dbReference type="GeneID" id="81397697"/>
<dbReference type="InterPro" id="IPR045967">
    <property type="entry name" value="HAM1-like_N"/>
</dbReference>
<feature type="domain" description="HAM1-like C-terminal" evidence="2">
    <location>
        <begin position="586"/>
        <end position="745"/>
    </location>
</feature>